<proteinExistence type="inferred from homology"/>
<dbReference type="InterPro" id="IPR036390">
    <property type="entry name" value="WH_DNA-bd_sf"/>
</dbReference>
<keyword evidence="4" id="KW-0804">Transcription</keyword>
<organism evidence="6 7">
    <name type="scientific">Hymenobacter chitinivorans DSM 11115</name>
    <dbReference type="NCBI Taxonomy" id="1121954"/>
    <lineage>
        <taxon>Bacteria</taxon>
        <taxon>Pseudomonadati</taxon>
        <taxon>Bacteroidota</taxon>
        <taxon>Cytophagia</taxon>
        <taxon>Cytophagales</taxon>
        <taxon>Hymenobacteraceae</taxon>
        <taxon>Hymenobacter</taxon>
    </lineage>
</organism>
<dbReference type="PROSITE" id="PS50931">
    <property type="entry name" value="HTH_LYSR"/>
    <property type="match status" value="1"/>
</dbReference>
<evidence type="ECO:0000256" key="4">
    <source>
        <dbReference type="ARBA" id="ARBA00023163"/>
    </source>
</evidence>
<dbReference type="Gene3D" id="1.10.10.10">
    <property type="entry name" value="Winged helix-like DNA-binding domain superfamily/Winged helix DNA-binding domain"/>
    <property type="match status" value="1"/>
</dbReference>
<gene>
    <name evidence="6" type="ORF">CLV45_0908</name>
</gene>
<dbReference type="GO" id="GO:0003677">
    <property type="term" value="F:DNA binding"/>
    <property type="evidence" value="ECO:0007669"/>
    <property type="project" value="UniProtKB-KW"/>
</dbReference>
<dbReference type="GO" id="GO:0032993">
    <property type="term" value="C:protein-DNA complex"/>
    <property type="evidence" value="ECO:0007669"/>
    <property type="project" value="TreeGrafter"/>
</dbReference>
<dbReference type="InterPro" id="IPR036388">
    <property type="entry name" value="WH-like_DNA-bd_sf"/>
</dbReference>
<evidence type="ECO:0000313" key="7">
    <source>
        <dbReference type="Proteomes" id="UP000228535"/>
    </source>
</evidence>
<comment type="caution">
    <text evidence="6">The sequence shown here is derived from an EMBL/GenBank/DDBJ whole genome shotgun (WGS) entry which is preliminary data.</text>
</comment>
<dbReference type="PRINTS" id="PR00039">
    <property type="entry name" value="HTHLYSR"/>
</dbReference>
<evidence type="ECO:0000256" key="2">
    <source>
        <dbReference type="ARBA" id="ARBA00023015"/>
    </source>
</evidence>
<reference evidence="6 7" key="1">
    <citation type="submission" date="2017-11" db="EMBL/GenBank/DDBJ databases">
        <title>Genomic Encyclopedia of Archaeal and Bacterial Type Strains, Phase II (KMG-II): From Individual Species to Whole Genera.</title>
        <authorList>
            <person name="Goeker M."/>
        </authorList>
    </citation>
    <scope>NUCLEOTIDE SEQUENCE [LARGE SCALE GENOMIC DNA]</scope>
    <source>
        <strain evidence="6 7">DSM 11115</strain>
    </source>
</reference>
<keyword evidence="7" id="KW-1185">Reference proteome</keyword>
<dbReference type="InterPro" id="IPR000847">
    <property type="entry name" value="LysR_HTH_N"/>
</dbReference>
<accession>A0A2M9BNG4</accession>
<evidence type="ECO:0000256" key="3">
    <source>
        <dbReference type="ARBA" id="ARBA00023125"/>
    </source>
</evidence>
<dbReference type="SUPFAM" id="SSF46785">
    <property type="entry name" value="Winged helix' DNA-binding domain"/>
    <property type="match status" value="1"/>
</dbReference>
<protein>
    <submittedName>
        <fullName evidence="6">DNA-binding transcriptional LysR family regulator</fullName>
    </submittedName>
</protein>
<dbReference type="InterPro" id="IPR005119">
    <property type="entry name" value="LysR_subst-bd"/>
</dbReference>
<dbReference type="EMBL" id="PGFA01000001">
    <property type="protein sequence ID" value="PJJ59489.1"/>
    <property type="molecule type" value="Genomic_DNA"/>
</dbReference>
<dbReference type="Pfam" id="PF00126">
    <property type="entry name" value="HTH_1"/>
    <property type="match status" value="1"/>
</dbReference>
<name>A0A2M9BNG4_9BACT</name>
<sequence>MNLDQIRYFLLLADKLHFWQTAEQLPLSQSALSRHMQRLEAELGFRLLERTPRQVRLTAAGQLLRTEWTRLLRELDAVHRHARQVSTGEVGSVRIGHIGAAAYGWLPRLLARFTARYPLVHLDLLEVSATEAEHPLLTYQVDVGFWREPATNPALVSEPVFVEPLALVVPEQHWAQAETFTSLAALRDESFVLPDLKGSSAYVQTLRDLFSQYGFAPRGTVTSDFGTTMLHLVAAGLGVSVLPLTYASSPLPGLRFIELPQQSAVYSVWRREDDSAVLRHLLEEARAQPPQ</sequence>
<keyword evidence="2" id="KW-0805">Transcription regulation</keyword>
<dbReference type="PANTHER" id="PTHR30346">
    <property type="entry name" value="TRANSCRIPTIONAL DUAL REGULATOR HCAR-RELATED"/>
    <property type="match status" value="1"/>
</dbReference>
<dbReference type="RefSeq" id="WP_170061808.1">
    <property type="nucleotide sequence ID" value="NZ_PGFA01000001.1"/>
</dbReference>
<dbReference type="SUPFAM" id="SSF53850">
    <property type="entry name" value="Periplasmic binding protein-like II"/>
    <property type="match status" value="1"/>
</dbReference>
<dbReference type="PANTHER" id="PTHR30346:SF28">
    <property type="entry name" value="HTH-TYPE TRANSCRIPTIONAL REGULATOR CYNR"/>
    <property type="match status" value="1"/>
</dbReference>
<dbReference type="GO" id="GO:0003700">
    <property type="term" value="F:DNA-binding transcription factor activity"/>
    <property type="evidence" value="ECO:0007669"/>
    <property type="project" value="InterPro"/>
</dbReference>
<dbReference type="AlphaFoldDB" id="A0A2M9BNG4"/>
<evidence type="ECO:0000313" key="6">
    <source>
        <dbReference type="EMBL" id="PJJ59489.1"/>
    </source>
</evidence>
<dbReference type="FunFam" id="1.10.10.10:FF:000001">
    <property type="entry name" value="LysR family transcriptional regulator"/>
    <property type="match status" value="1"/>
</dbReference>
<feature type="domain" description="HTH lysR-type" evidence="5">
    <location>
        <begin position="1"/>
        <end position="58"/>
    </location>
</feature>
<comment type="similarity">
    <text evidence="1">Belongs to the LysR transcriptional regulatory family.</text>
</comment>
<dbReference type="CDD" id="cd08414">
    <property type="entry name" value="PBP2_LTTR_aromatics_like"/>
    <property type="match status" value="1"/>
</dbReference>
<evidence type="ECO:0000256" key="1">
    <source>
        <dbReference type="ARBA" id="ARBA00009437"/>
    </source>
</evidence>
<dbReference type="Pfam" id="PF03466">
    <property type="entry name" value="LysR_substrate"/>
    <property type="match status" value="1"/>
</dbReference>
<dbReference type="Proteomes" id="UP000228535">
    <property type="component" value="Unassembled WGS sequence"/>
</dbReference>
<keyword evidence="3 6" id="KW-0238">DNA-binding</keyword>
<evidence type="ECO:0000259" key="5">
    <source>
        <dbReference type="PROSITE" id="PS50931"/>
    </source>
</evidence>
<dbReference type="Gene3D" id="3.40.190.10">
    <property type="entry name" value="Periplasmic binding protein-like II"/>
    <property type="match status" value="2"/>
</dbReference>